<keyword evidence="2" id="KW-0812">Transmembrane</keyword>
<feature type="compositionally biased region" description="Polar residues" evidence="1">
    <location>
        <begin position="1"/>
        <end position="11"/>
    </location>
</feature>
<feature type="transmembrane region" description="Helical" evidence="2">
    <location>
        <begin position="103"/>
        <end position="125"/>
    </location>
</feature>
<protein>
    <submittedName>
        <fullName evidence="3">Uncharacterized protein</fullName>
    </submittedName>
</protein>
<reference evidence="3" key="2">
    <citation type="submission" date="2020-09" db="EMBL/GenBank/DDBJ databases">
        <authorList>
            <person name="Sun Q."/>
            <person name="Zhou Y."/>
        </authorList>
    </citation>
    <scope>NUCLEOTIDE SEQUENCE</scope>
    <source>
        <strain evidence="3">CGMCC 4.7306</strain>
    </source>
</reference>
<feature type="region of interest" description="Disordered" evidence="1">
    <location>
        <begin position="1"/>
        <end position="31"/>
    </location>
</feature>
<evidence type="ECO:0000313" key="3">
    <source>
        <dbReference type="EMBL" id="GGL63014.1"/>
    </source>
</evidence>
<dbReference type="RefSeq" id="WP_188895351.1">
    <property type="nucleotide sequence ID" value="NZ_BMMZ01000004.1"/>
</dbReference>
<dbReference type="EMBL" id="BMMZ01000004">
    <property type="protein sequence ID" value="GGL63014.1"/>
    <property type="molecule type" value="Genomic_DNA"/>
</dbReference>
<evidence type="ECO:0000313" key="4">
    <source>
        <dbReference type="Proteomes" id="UP000613840"/>
    </source>
</evidence>
<keyword evidence="2" id="KW-0472">Membrane</keyword>
<evidence type="ECO:0000256" key="2">
    <source>
        <dbReference type="SAM" id="Phobius"/>
    </source>
</evidence>
<comment type="caution">
    <text evidence="3">The sequence shown here is derived from an EMBL/GenBank/DDBJ whole genome shotgun (WGS) entry which is preliminary data.</text>
</comment>
<organism evidence="3 4">
    <name type="scientific">Microlunatus endophyticus</name>
    <dbReference type="NCBI Taxonomy" id="1716077"/>
    <lineage>
        <taxon>Bacteria</taxon>
        <taxon>Bacillati</taxon>
        <taxon>Actinomycetota</taxon>
        <taxon>Actinomycetes</taxon>
        <taxon>Propionibacteriales</taxon>
        <taxon>Propionibacteriaceae</taxon>
        <taxon>Microlunatus</taxon>
    </lineage>
</organism>
<keyword evidence="2" id="KW-1133">Transmembrane helix</keyword>
<dbReference type="Proteomes" id="UP000613840">
    <property type="component" value="Unassembled WGS sequence"/>
</dbReference>
<reference evidence="3" key="1">
    <citation type="journal article" date="2014" name="Int. J. Syst. Evol. Microbiol.">
        <title>Complete genome sequence of Corynebacterium casei LMG S-19264T (=DSM 44701T), isolated from a smear-ripened cheese.</title>
        <authorList>
            <consortium name="US DOE Joint Genome Institute (JGI-PGF)"/>
            <person name="Walter F."/>
            <person name="Albersmeier A."/>
            <person name="Kalinowski J."/>
            <person name="Ruckert C."/>
        </authorList>
    </citation>
    <scope>NUCLEOTIDE SEQUENCE</scope>
    <source>
        <strain evidence="3">CGMCC 4.7306</strain>
    </source>
</reference>
<dbReference type="AlphaFoldDB" id="A0A917S8M6"/>
<proteinExistence type="predicted"/>
<sequence length="138" mass="13931">MTSAQQVTTVTIPDGGSARNDGLTHTVPAESPPDLIARFTKAADPLPTAVTGLVTAGNDHGFLLADSARDPVAGSQPALVDLGATADAFPEHASALGTTLASWLLPLSGVILIGISSLVAAGILVGSKLRKRPRTLTT</sequence>
<accession>A0A917S8M6</accession>
<name>A0A917S8M6_9ACTN</name>
<gene>
    <name evidence="3" type="ORF">GCM10011575_21860</name>
</gene>
<evidence type="ECO:0000256" key="1">
    <source>
        <dbReference type="SAM" id="MobiDB-lite"/>
    </source>
</evidence>
<keyword evidence="4" id="KW-1185">Reference proteome</keyword>